<dbReference type="EMBL" id="KQ474078">
    <property type="protein sequence ID" value="KPV75193.1"/>
    <property type="molecule type" value="Genomic_DNA"/>
</dbReference>
<dbReference type="NCBIfam" id="NF003810">
    <property type="entry name" value="PRK05399.1"/>
    <property type="match status" value="1"/>
</dbReference>
<dbReference type="SMART" id="SM00534">
    <property type="entry name" value="MUTSac"/>
    <property type="match status" value="1"/>
</dbReference>
<dbReference type="RefSeq" id="XP_018271242.1">
    <property type="nucleotide sequence ID" value="XM_018416726.1"/>
</dbReference>
<dbReference type="SUPFAM" id="SSF53150">
    <property type="entry name" value="DNA repair protein MutS, domain II"/>
    <property type="match status" value="1"/>
</dbReference>
<dbReference type="Gene3D" id="1.10.1420.10">
    <property type="match status" value="2"/>
</dbReference>
<dbReference type="InterPro" id="IPR007860">
    <property type="entry name" value="DNA_mmatch_repair_MutS_con_dom"/>
</dbReference>
<organism evidence="10 11">
    <name type="scientific">Rhodotorula graminis (strain WP1)</name>
    <dbReference type="NCBI Taxonomy" id="578459"/>
    <lineage>
        <taxon>Eukaryota</taxon>
        <taxon>Fungi</taxon>
        <taxon>Dikarya</taxon>
        <taxon>Basidiomycota</taxon>
        <taxon>Pucciniomycotina</taxon>
        <taxon>Microbotryomycetes</taxon>
        <taxon>Sporidiobolales</taxon>
        <taxon>Sporidiobolaceae</taxon>
        <taxon>Rhodotorula</taxon>
    </lineage>
</organism>
<feature type="compositionally biased region" description="Basic residues" evidence="8">
    <location>
        <begin position="176"/>
        <end position="195"/>
    </location>
</feature>
<evidence type="ECO:0000256" key="4">
    <source>
        <dbReference type="ARBA" id="ARBA00022840"/>
    </source>
</evidence>
<dbReference type="SMART" id="SM00533">
    <property type="entry name" value="MUTSd"/>
    <property type="match status" value="1"/>
</dbReference>
<dbReference type="Gene3D" id="3.30.420.110">
    <property type="entry name" value="MutS, connector domain"/>
    <property type="match status" value="1"/>
</dbReference>
<dbReference type="Pfam" id="PF05190">
    <property type="entry name" value="MutS_IV"/>
    <property type="match status" value="1"/>
</dbReference>
<feature type="compositionally biased region" description="Acidic residues" evidence="8">
    <location>
        <begin position="120"/>
        <end position="136"/>
    </location>
</feature>
<evidence type="ECO:0000313" key="11">
    <source>
        <dbReference type="Proteomes" id="UP000053890"/>
    </source>
</evidence>
<dbReference type="OrthoDB" id="121051at2759"/>
<keyword evidence="6 7" id="KW-0234">DNA repair</keyword>
<evidence type="ECO:0000256" key="2">
    <source>
        <dbReference type="ARBA" id="ARBA00022741"/>
    </source>
</evidence>
<dbReference type="Pfam" id="PF05188">
    <property type="entry name" value="MutS_II"/>
    <property type="match status" value="1"/>
</dbReference>
<dbReference type="GeneID" id="28977174"/>
<feature type="compositionally biased region" description="Low complexity" evidence="8">
    <location>
        <begin position="274"/>
        <end position="286"/>
    </location>
</feature>
<comment type="similarity">
    <text evidence="1 6 7">Belongs to the DNA mismatch repair MutS family.</text>
</comment>
<dbReference type="InterPro" id="IPR007696">
    <property type="entry name" value="DNA_mismatch_repair_MutS_core"/>
</dbReference>
<evidence type="ECO:0000256" key="7">
    <source>
        <dbReference type="RuleBase" id="RU003756"/>
    </source>
</evidence>
<comment type="function">
    <text evidence="6 7">Component of the post-replicative DNA mismatch repair system (MMR).</text>
</comment>
<dbReference type="InterPro" id="IPR036678">
    <property type="entry name" value="MutS_con_dom_sf"/>
</dbReference>
<dbReference type="PANTHER" id="PTHR11361:SF148">
    <property type="entry name" value="DNA MISMATCH REPAIR PROTEIN MSH6"/>
    <property type="match status" value="1"/>
</dbReference>
<dbReference type="InterPro" id="IPR007695">
    <property type="entry name" value="DNA_mismatch_repair_MutS-lik_N"/>
</dbReference>
<dbReference type="Pfam" id="PF01624">
    <property type="entry name" value="MutS_I"/>
    <property type="match status" value="1"/>
</dbReference>
<dbReference type="SUPFAM" id="SSF48334">
    <property type="entry name" value="DNA repair protein MutS, domain III"/>
    <property type="match status" value="1"/>
</dbReference>
<accession>A0A194S381</accession>
<feature type="compositionally biased region" description="Low complexity" evidence="8">
    <location>
        <begin position="248"/>
        <end position="258"/>
    </location>
</feature>
<dbReference type="AlphaFoldDB" id="A0A194S381"/>
<keyword evidence="11" id="KW-1185">Reference proteome</keyword>
<keyword evidence="3 6" id="KW-0227">DNA damage</keyword>
<keyword evidence="2 6" id="KW-0547">Nucleotide-binding</keyword>
<keyword evidence="5 6" id="KW-0238">DNA-binding</keyword>
<dbReference type="InterPro" id="IPR045076">
    <property type="entry name" value="MutS"/>
</dbReference>
<evidence type="ECO:0000256" key="1">
    <source>
        <dbReference type="ARBA" id="ARBA00006271"/>
    </source>
</evidence>
<dbReference type="Pfam" id="PF00488">
    <property type="entry name" value="MutS_V"/>
    <property type="match status" value="1"/>
</dbReference>
<dbReference type="InterPro" id="IPR007861">
    <property type="entry name" value="DNA_mismatch_repair_MutS_clamp"/>
</dbReference>
<dbReference type="SUPFAM" id="SSF52540">
    <property type="entry name" value="P-loop containing nucleoside triphosphate hydrolases"/>
    <property type="match status" value="1"/>
</dbReference>
<feature type="compositionally biased region" description="Basic and acidic residues" evidence="8">
    <location>
        <begin position="289"/>
        <end position="301"/>
    </location>
</feature>
<keyword evidence="4 6" id="KW-0067">ATP-binding</keyword>
<feature type="region of interest" description="Disordered" evidence="8">
    <location>
        <begin position="431"/>
        <end position="451"/>
    </location>
</feature>
<feature type="domain" description="DNA mismatch repair proteins mutS family" evidence="9">
    <location>
        <begin position="1083"/>
        <end position="1099"/>
    </location>
</feature>
<reference evidence="10 11" key="1">
    <citation type="journal article" date="2015" name="Front. Microbiol.">
        <title>Genome sequence of the plant growth promoting endophytic yeast Rhodotorula graminis WP1.</title>
        <authorList>
            <person name="Firrincieli A."/>
            <person name="Otillar R."/>
            <person name="Salamov A."/>
            <person name="Schmutz J."/>
            <person name="Khan Z."/>
            <person name="Redman R.S."/>
            <person name="Fleck N.D."/>
            <person name="Lindquist E."/>
            <person name="Grigoriev I.V."/>
            <person name="Doty S.L."/>
        </authorList>
    </citation>
    <scope>NUCLEOTIDE SEQUENCE [LARGE SCALE GENOMIC DNA]</scope>
    <source>
        <strain evidence="10 11">WP1</strain>
    </source>
</reference>
<dbReference type="SUPFAM" id="SSF55271">
    <property type="entry name" value="DNA repair protein MutS, domain I"/>
    <property type="match status" value="1"/>
</dbReference>
<dbReference type="InterPro" id="IPR016151">
    <property type="entry name" value="DNA_mismatch_repair_MutS_N"/>
</dbReference>
<dbReference type="PROSITE" id="PS00486">
    <property type="entry name" value="DNA_MISMATCH_REPAIR_2"/>
    <property type="match status" value="1"/>
</dbReference>
<dbReference type="InterPro" id="IPR036187">
    <property type="entry name" value="DNA_mismatch_repair_MutS_sf"/>
</dbReference>
<dbReference type="InterPro" id="IPR017261">
    <property type="entry name" value="DNA_mismatch_repair_MutS/MSH"/>
</dbReference>
<gene>
    <name evidence="10" type="ORF">RHOBADRAFT_53205</name>
</gene>
<evidence type="ECO:0000259" key="9">
    <source>
        <dbReference type="PROSITE" id="PS00486"/>
    </source>
</evidence>
<name>A0A194S381_RHOGW</name>
<evidence type="ECO:0000256" key="5">
    <source>
        <dbReference type="ARBA" id="ARBA00023125"/>
    </source>
</evidence>
<sequence>MSSQKAAGGTQSTLFSFFGKPASSSGATPASSSPAASRQTPASRPLKTPTSQRASTSAGSSTSKATTASGSKGKETPATSEGDILTLDDSDGAEDQHDKVKVPSKRAAPTSAPKAQVKAEDDEPVAAQADSDEDEEQVARRKRPSLGRGVKARGSMVVDSEEDSDAASSTPPKPKVAVKGKATGKKVGAKVKGKSKGKDDDDFSGASSGSDDDSAAFSDASSSAASSAASVASSSSSIGRAPVKKAKPAPVKAKPAAKQASFGGFGGADRPAFKSTGSGSGSIKTSAELAREKAKKDKQTNEETFSFLIDPKDADGIRPGEPGYDPRTLFIPKSAWTTFTPFERQFWEIKQNHYDTVLFFQKGKFFELYEEDAAIGHREFDLKLTDRVKMKMVGVPESSFDMWASKFLSQGYKVGRVDQCETALGAEIRNKDDKKAGGKAKPKGAGKQANGKEIVRRELKSVLTGGTIVDGTMLTDDMSNHCVAIKEDTPSPTSPPSFGICVLDASTAEFSLSSFTDDACRTQLETLVRQLKPKELIHQKGNLSVSTMRLLRNCLGLECQWTALKEGKEFLAAEDARDEVVKLFQQGLSGGEKAMEVEGEDEDAVVPENVRAMYDKPVAMSALGGMVWYLRQLNLDLDLVTTRNFNIYDPLSKSDGTLHLDGQTLAHIEVLQNSQGTTEGTLIQLLSRCVTPFGKRLFKVWLCAPLRGVAAINDRLDAVEDLLGNATFATSFDVMGKKLPDLERMLSRIHGKTCRKADFLKVIESFENVDAKLKTLADLAEDFKSSGIRSLLSSAPDVADLLEEIKELYDGEELLPVPGKDDEFDRVAQNVEDIEDSLEEALAVARSSLKCQQVVFKDIGTKDIYQLEVPVGVKVPNNWAKISGTQKLNRYYTPDTTRLISDLKEARERKQMVVNDFQFKLYGEFDKHYSTWMAVVRVVSQLDCLLSLSKSSAALGEPCVRPEIVESDKAIVEFEELRHPCVLNTSSDFIPNDVALGGDDAKNLMLLTGPNMAGKSTLLRMTCTAVIMAQLGCFVPAAKARIAPIDAIYSRMGANDFIFANASTFKVEMDDCNKILTKATPRSLVILDELGRGTSTYDGMAIAYAVLHRLATHTGCIGFFATHFTLLTEDYSYHPEIRLANMQTSFENTDDGRDVVFLYKLIEGSAPKSYGPHVAAMAGLPSELVDRAIGISKTFEETSRARELKMRANEALPLTQQADAAFLLKLVRLSTAGVLQDGRAKQAQLLRTLETVRRGVEAVKVNKTVTASA</sequence>
<dbReference type="GO" id="GO:0032301">
    <property type="term" value="C:MutSalpha complex"/>
    <property type="evidence" value="ECO:0007669"/>
    <property type="project" value="TreeGrafter"/>
</dbReference>
<evidence type="ECO:0000313" key="10">
    <source>
        <dbReference type="EMBL" id="KPV75193.1"/>
    </source>
</evidence>
<evidence type="ECO:0000256" key="8">
    <source>
        <dbReference type="SAM" id="MobiDB-lite"/>
    </source>
</evidence>
<feature type="compositionally biased region" description="Low complexity" evidence="8">
    <location>
        <begin position="21"/>
        <end position="45"/>
    </location>
</feature>
<evidence type="ECO:0000256" key="3">
    <source>
        <dbReference type="ARBA" id="ARBA00022763"/>
    </source>
</evidence>
<protein>
    <recommendedName>
        <fullName evidence="6">DNA mismatch repair protein</fullName>
    </recommendedName>
</protein>
<proteinExistence type="inferred from homology"/>
<feature type="compositionally biased region" description="Low complexity" evidence="8">
    <location>
        <begin position="204"/>
        <end position="237"/>
    </location>
</feature>
<dbReference type="InterPro" id="IPR027417">
    <property type="entry name" value="P-loop_NTPase"/>
</dbReference>
<dbReference type="Gene3D" id="3.40.50.300">
    <property type="entry name" value="P-loop containing nucleotide triphosphate hydrolases"/>
    <property type="match status" value="1"/>
</dbReference>
<dbReference type="OMA" id="TPMMAQY"/>
<dbReference type="PIRSF" id="PIRSF037677">
    <property type="entry name" value="DNA_mis_repair_Msh6"/>
    <property type="match status" value="1"/>
</dbReference>
<dbReference type="STRING" id="578459.A0A194S381"/>
<evidence type="ECO:0000256" key="6">
    <source>
        <dbReference type="PIRNR" id="PIRNR037677"/>
    </source>
</evidence>
<dbReference type="Pfam" id="PF05192">
    <property type="entry name" value="MutS_III"/>
    <property type="match status" value="1"/>
</dbReference>
<dbReference type="GO" id="GO:0140664">
    <property type="term" value="F:ATP-dependent DNA damage sensor activity"/>
    <property type="evidence" value="ECO:0007669"/>
    <property type="project" value="InterPro"/>
</dbReference>
<dbReference type="InterPro" id="IPR000432">
    <property type="entry name" value="DNA_mismatch_repair_MutS_C"/>
</dbReference>
<feature type="region of interest" description="Disordered" evidence="8">
    <location>
        <begin position="1"/>
        <end position="304"/>
    </location>
</feature>
<dbReference type="PANTHER" id="PTHR11361">
    <property type="entry name" value="DNA MISMATCH REPAIR PROTEIN MUTS FAMILY MEMBER"/>
    <property type="match status" value="1"/>
</dbReference>
<feature type="compositionally biased region" description="Polar residues" evidence="8">
    <location>
        <begin position="1"/>
        <end position="15"/>
    </location>
</feature>
<dbReference type="GO" id="GO:0006298">
    <property type="term" value="P:mismatch repair"/>
    <property type="evidence" value="ECO:0007669"/>
    <property type="project" value="InterPro"/>
</dbReference>
<dbReference type="GO" id="GO:0005524">
    <property type="term" value="F:ATP binding"/>
    <property type="evidence" value="ECO:0007669"/>
    <property type="project" value="UniProtKB-UniRule"/>
</dbReference>
<dbReference type="GO" id="GO:0030983">
    <property type="term" value="F:mismatched DNA binding"/>
    <property type="evidence" value="ECO:0007669"/>
    <property type="project" value="UniProtKB-UniRule"/>
</dbReference>
<dbReference type="Gene3D" id="3.40.1170.10">
    <property type="entry name" value="DNA repair protein MutS, domain I"/>
    <property type="match status" value="1"/>
</dbReference>
<dbReference type="Proteomes" id="UP000053890">
    <property type="component" value="Unassembled WGS sequence"/>
</dbReference>
<feature type="compositionally biased region" description="Low complexity" evidence="8">
    <location>
        <begin position="54"/>
        <end position="71"/>
    </location>
</feature>